<accession>C0QLK0</accession>
<dbReference type="OrthoDB" id="5453966at2"/>
<dbReference type="eggNOG" id="COG5581">
    <property type="taxonomic scope" value="Bacteria"/>
</dbReference>
<dbReference type="Pfam" id="PF07238">
    <property type="entry name" value="PilZ"/>
    <property type="match status" value="1"/>
</dbReference>
<dbReference type="Pfam" id="PF12945">
    <property type="entry name" value="PilZNR"/>
    <property type="match status" value="1"/>
</dbReference>
<keyword evidence="7" id="KW-1185">Reference proteome</keyword>
<evidence type="ECO:0000259" key="5">
    <source>
        <dbReference type="Pfam" id="PF12945"/>
    </source>
</evidence>
<evidence type="ECO:0000259" key="4">
    <source>
        <dbReference type="Pfam" id="PF07238"/>
    </source>
</evidence>
<feature type="domain" description="PilZ" evidence="4">
    <location>
        <begin position="106"/>
        <end position="207"/>
    </location>
</feature>
<keyword evidence="2" id="KW-0547">Nucleotide-binding</keyword>
<dbReference type="InterPro" id="IPR009926">
    <property type="entry name" value="T3SS_YcgR_PilZN"/>
</dbReference>
<dbReference type="Gene3D" id="2.30.110.10">
    <property type="entry name" value="Electron Transport, Fmn-binding Protein, Chain A"/>
    <property type="match status" value="1"/>
</dbReference>
<dbReference type="Gene3D" id="2.40.10.220">
    <property type="entry name" value="predicted glycosyltransferase like domains"/>
    <property type="match status" value="1"/>
</dbReference>
<dbReference type="HOGENOM" id="CLU_1292673_0_0_7"/>
<reference evidence="6 7" key="1">
    <citation type="journal article" date="2009" name="Environ. Microbiol.">
        <title>Genome sequence of Desulfobacterium autotrophicum HRM2, a marine sulfate reducer oxidizing organic carbon completely to carbon dioxide.</title>
        <authorList>
            <person name="Strittmatter A.W."/>
            <person name="Liesegang H."/>
            <person name="Rabus R."/>
            <person name="Decker I."/>
            <person name="Amann J."/>
            <person name="Andres S."/>
            <person name="Henne A."/>
            <person name="Fricke W.F."/>
            <person name="Martinez-Arias R."/>
            <person name="Bartels D."/>
            <person name="Goesmann A."/>
            <person name="Krause L."/>
            <person name="Puehler A."/>
            <person name="Klenk H.P."/>
            <person name="Richter M."/>
            <person name="Schuler M."/>
            <person name="Gloeckner F.O."/>
            <person name="Meyerdierks A."/>
            <person name="Gottschalk G."/>
            <person name="Amann R."/>
        </authorList>
    </citation>
    <scope>NUCLEOTIDE SEQUENCE [LARGE SCALE GENOMIC DNA]</scope>
    <source>
        <strain evidence="7">ATCC 43914 / DSM 3382 / HRM2</strain>
    </source>
</reference>
<dbReference type="RefSeq" id="WP_015905066.1">
    <property type="nucleotide sequence ID" value="NC_012108.1"/>
</dbReference>
<feature type="domain" description="Type III secretion system flagellar brake protein YcgR PilZN" evidence="5">
    <location>
        <begin position="17"/>
        <end position="98"/>
    </location>
</feature>
<keyword evidence="1" id="KW-0973">c-di-GMP</keyword>
<dbReference type="AlphaFoldDB" id="C0QLK0"/>
<evidence type="ECO:0000256" key="3">
    <source>
        <dbReference type="ARBA" id="ARBA00023143"/>
    </source>
</evidence>
<gene>
    <name evidence="6" type="ordered locus">HRM2_32250</name>
</gene>
<evidence type="ECO:0008006" key="8">
    <source>
        <dbReference type="Google" id="ProtNLM"/>
    </source>
</evidence>
<dbReference type="Proteomes" id="UP000000442">
    <property type="component" value="Chromosome"/>
</dbReference>
<dbReference type="GO" id="GO:0035438">
    <property type="term" value="F:cyclic-di-GMP binding"/>
    <property type="evidence" value="ECO:0007669"/>
    <property type="project" value="InterPro"/>
</dbReference>
<dbReference type="SUPFAM" id="SSF141371">
    <property type="entry name" value="PilZ domain-like"/>
    <property type="match status" value="1"/>
</dbReference>
<sequence>MKNITEINQSRRLFIELGTPLLLEPCDPERSVSSQMAGMHVGKYLIVHLSEINWKKSHLKRGDILRVKYVCSDDVFCFDTRILTMIEEPDLLMFLDYPDEVESCNIRSRPRIECYLPVEVVLEDGVSTRKGVVLNINERGCLCLVNGLGFHEISRNSRISLRFSYARFDTLFTIAVVKSLGRDDDKLRLGLMFEELDTYSRTVLSTLVPALKE</sequence>
<evidence type="ECO:0000313" key="6">
    <source>
        <dbReference type="EMBL" id="ACN16304.1"/>
    </source>
</evidence>
<dbReference type="STRING" id="177437.HRM2_32250"/>
<name>C0QLK0_DESAH</name>
<dbReference type="EMBL" id="CP001087">
    <property type="protein sequence ID" value="ACN16304.1"/>
    <property type="molecule type" value="Genomic_DNA"/>
</dbReference>
<keyword evidence="3" id="KW-0975">Bacterial flagellum</keyword>
<dbReference type="KEGG" id="dat:HRM2_32250"/>
<dbReference type="InterPro" id="IPR012349">
    <property type="entry name" value="Split_barrel_FMN-bd"/>
</dbReference>
<organism evidence="6 7">
    <name type="scientific">Desulforapulum autotrophicum (strain ATCC 43914 / DSM 3382 / VKM B-1955 / HRM2)</name>
    <name type="common">Desulfobacterium autotrophicum</name>
    <dbReference type="NCBI Taxonomy" id="177437"/>
    <lineage>
        <taxon>Bacteria</taxon>
        <taxon>Pseudomonadati</taxon>
        <taxon>Thermodesulfobacteriota</taxon>
        <taxon>Desulfobacteria</taxon>
        <taxon>Desulfobacterales</taxon>
        <taxon>Desulfobacteraceae</taxon>
        <taxon>Desulforapulum</taxon>
    </lineage>
</organism>
<evidence type="ECO:0000256" key="2">
    <source>
        <dbReference type="ARBA" id="ARBA00022741"/>
    </source>
</evidence>
<evidence type="ECO:0000256" key="1">
    <source>
        <dbReference type="ARBA" id="ARBA00022636"/>
    </source>
</evidence>
<dbReference type="InterPro" id="IPR009875">
    <property type="entry name" value="PilZ_domain"/>
</dbReference>
<protein>
    <recommendedName>
        <fullName evidence="8">PilZ domain-containing protein</fullName>
    </recommendedName>
</protein>
<evidence type="ECO:0000313" key="7">
    <source>
        <dbReference type="Proteomes" id="UP000000442"/>
    </source>
</evidence>
<proteinExistence type="predicted"/>